<sequence length="62" mass="7019">MRSRFNPRRRSKEGVIVTDGARISIFVQIDCTGIGDKGFSLFLSFSFPLVPWDGRAIFRILA</sequence>
<gene>
    <name evidence="1" type="ORF">X777_11936</name>
</gene>
<proteinExistence type="predicted"/>
<dbReference type="Proteomes" id="UP000053097">
    <property type="component" value="Unassembled WGS sequence"/>
</dbReference>
<keyword evidence="2" id="KW-1185">Reference proteome</keyword>
<organism evidence="1 2">
    <name type="scientific">Ooceraea biroi</name>
    <name type="common">Clonal raider ant</name>
    <name type="synonym">Cerapachys biroi</name>
    <dbReference type="NCBI Taxonomy" id="2015173"/>
    <lineage>
        <taxon>Eukaryota</taxon>
        <taxon>Metazoa</taxon>
        <taxon>Ecdysozoa</taxon>
        <taxon>Arthropoda</taxon>
        <taxon>Hexapoda</taxon>
        <taxon>Insecta</taxon>
        <taxon>Pterygota</taxon>
        <taxon>Neoptera</taxon>
        <taxon>Endopterygota</taxon>
        <taxon>Hymenoptera</taxon>
        <taxon>Apocrita</taxon>
        <taxon>Aculeata</taxon>
        <taxon>Formicoidea</taxon>
        <taxon>Formicidae</taxon>
        <taxon>Dorylinae</taxon>
        <taxon>Ooceraea</taxon>
    </lineage>
</organism>
<evidence type="ECO:0000313" key="1">
    <source>
        <dbReference type="EMBL" id="EZA49438.1"/>
    </source>
</evidence>
<reference evidence="1 2" key="1">
    <citation type="journal article" date="2014" name="Curr. Biol.">
        <title>The genome of the clonal raider ant Cerapachys biroi.</title>
        <authorList>
            <person name="Oxley P.R."/>
            <person name="Ji L."/>
            <person name="Fetter-Pruneda I."/>
            <person name="McKenzie S.K."/>
            <person name="Li C."/>
            <person name="Hu H."/>
            <person name="Zhang G."/>
            <person name="Kronauer D.J."/>
        </authorList>
    </citation>
    <scope>NUCLEOTIDE SEQUENCE [LARGE SCALE GENOMIC DNA]</scope>
</reference>
<accession>A0A026W060</accession>
<dbReference type="EMBL" id="KK107519">
    <property type="protein sequence ID" value="EZA49438.1"/>
    <property type="molecule type" value="Genomic_DNA"/>
</dbReference>
<name>A0A026W060_OOCBI</name>
<evidence type="ECO:0000313" key="2">
    <source>
        <dbReference type="Proteomes" id="UP000053097"/>
    </source>
</evidence>
<protein>
    <submittedName>
        <fullName evidence="1">Uncharacterized protein</fullName>
    </submittedName>
</protein>
<dbReference type="AlphaFoldDB" id="A0A026W060"/>